<feature type="binding site" evidence="9">
    <location>
        <position position="211"/>
    </location>
    <ligand>
        <name>substrate</name>
    </ligand>
</feature>
<evidence type="ECO:0000256" key="6">
    <source>
        <dbReference type="ARBA" id="ARBA00023004"/>
    </source>
</evidence>
<keyword evidence="5 9" id="KW-0460">Magnesium</keyword>
<feature type="binding site" evidence="9">
    <location>
        <position position="51"/>
    </location>
    <ligand>
        <name>Mg(2+)</name>
        <dbReference type="ChEBI" id="CHEBI:18420"/>
    </ligand>
</feature>
<comment type="subunit">
    <text evidence="9">Homodimer.</text>
</comment>
<feature type="binding site" evidence="9">
    <location>
        <position position="49"/>
    </location>
    <ligand>
        <name>[4Fe-4S] cluster</name>
        <dbReference type="ChEBI" id="CHEBI:49883"/>
        <note>4Fe-4S-S-AdoMet</note>
    </ligand>
</feature>
<feature type="domain" description="Radical SAM core" evidence="10">
    <location>
        <begin position="18"/>
        <end position="211"/>
    </location>
</feature>
<keyword evidence="8 9" id="KW-0456">Lyase</keyword>
<dbReference type="UniPathway" id="UPA00391"/>
<name>A0A4V3G7G3_9ACTN</name>
<dbReference type="EMBL" id="SODF01000002">
    <property type="protein sequence ID" value="TDW18964.1"/>
    <property type="molecule type" value="Genomic_DNA"/>
</dbReference>
<dbReference type="EC" id="4.3.99.3" evidence="9"/>
<dbReference type="GO" id="GO:0000287">
    <property type="term" value="F:magnesium ion binding"/>
    <property type="evidence" value="ECO:0007669"/>
    <property type="project" value="UniProtKB-UniRule"/>
</dbReference>
<dbReference type="PIRSF" id="PIRSF000370">
    <property type="entry name" value="QueE"/>
    <property type="match status" value="1"/>
</dbReference>
<reference evidence="11 12" key="1">
    <citation type="submission" date="2019-03" db="EMBL/GenBank/DDBJ databases">
        <title>Genomic Encyclopedia of Type Strains, Phase III (KMG-III): the genomes of soil and plant-associated and newly described type strains.</title>
        <authorList>
            <person name="Whitman W."/>
        </authorList>
    </citation>
    <scope>NUCLEOTIDE SEQUENCE [LARGE SCALE GENOMIC DNA]</scope>
    <source>
        <strain evidence="11 12">VKM Ac-2570</strain>
    </source>
</reference>
<evidence type="ECO:0000256" key="9">
    <source>
        <dbReference type="HAMAP-Rule" id="MF_00917"/>
    </source>
</evidence>
<evidence type="ECO:0000256" key="5">
    <source>
        <dbReference type="ARBA" id="ARBA00022842"/>
    </source>
</evidence>
<keyword evidence="1 9" id="KW-0004">4Fe-4S</keyword>
<keyword evidence="3 9" id="KW-0479">Metal-binding</keyword>
<evidence type="ECO:0000256" key="4">
    <source>
        <dbReference type="ARBA" id="ARBA00022785"/>
    </source>
</evidence>
<dbReference type="GO" id="GO:0051539">
    <property type="term" value="F:4 iron, 4 sulfur cluster binding"/>
    <property type="evidence" value="ECO:0007669"/>
    <property type="project" value="UniProtKB-UniRule"/>
</dbReference>
<dbReference type="InterPro" id="IPR024924">
    <property type="entry name" value="7-CO-7-deazaguanine_synth-like"/>
</dbReference>
<comment type="pathway">
    <text evidence="9">Purine metabolism; 7-cyano-7-deazaguanine biosynthesis.</text>
</comment>
<feature type="binding site" evidence="9">
    <location>
        <position position="27"/>
    </location>
    <ligand>
        <name>substrate</name>
    </ligand>
</feature>
<comment type="caution">
    <text evidence="11">The sequence shown here is derived from an EMBL/GenBank/DDBJ whole genome shotgun (WGS) entry which is preliminary data.</text>
</comment>
<comment type="catalytic activity">
    <reaction evidence="9">
        <text>6-carboxy-5,6,7,8-tetrahydropterin + H(+) = 7-carboxy-7-carbaguanine + NH4(+)</text>
        <dbReference type="Rhea" id="RHEA:27974"/>
        <dbReference type="ChEBI" id="CHEBI:15378"/>
        <dbReference type="ChEBI" id="CHEBI:28938"/>
        <dbReference type="ChEBI" id="CHEBI:61032"/>
        <dbReference type="ChEBI" id="CHEBI:61036"/>
        <dbReference type="EC" id="4.3.99.3"/>
    </reaction>
</comment>
<dbReference type="SFLD" id="SFLDS00029">
    <property type="entry name" value="Radical_SAM"/>
    <property type="match status" value="1"/>
</dbReference>
<protein>
    <recommendedName>
        <fullName evidence="9">7-carboxy-7-deazaguanine synthase</fullName>
        <shortName evidence="9">CDG synthase</shortName>
        <ecNumber evidence="9">4.3.99.3</ecNumber>
    </recommendedName>
    <alternativeName>
        <fullName evidence="9">Queuosine biosynthesis protein QueE</fullName>
    </alternativeName>
</protein>
<dbReference type="NCBIfam" id="TIGR04508">
    <property type="entry name" value="queE_Cx14CxxC"/>
    <property type="match status" value="1"/>
</dbReference>
<dbReference type="InterPro" id="IPR058240">
    <property type="entry name" value="rSAM_sf"/>
</dbReference>
<dbReference type="InterPro" id="IPR007197">
    <property type="entry name" value="rSAM"/>
</dbReference>
<dbReference type="PROSITE" id="PS51918">
    <property type="entry name" value="RADICAL_SAM"/>
    <property type="match status" value="1"/>
</dbReference>
<dbReference type="SFLD" id="SFLDF00376">
    <property type="entry name" value="7-carboxy-7-deazaguanine_synth"/>
    <property type="match status" value="1"/>
</dbReference>
<comment type="similarity">
    <text evidence="9">Belongs to the radical SAM superfamily. 7-carboxy-7-deazaguanine synthase family.</text>
</comment>
<feature type="binding site" evidence="9">
    <location>
        <begin position="174"/>
        <end position="177"/>
    </location>
    <ligand>
        <name>S-adenosyl-L-methionine</name>
        <dbReference type="ChEBI" id="CHEBI:59789"/>
    </ligand>
</feature>
<feature type="binding site" evidence="9">
    <location>
        <position position="46"/>
    </location>
    <ligand>
        <name>[4Fe-4S] cluster</name>
        <dbReference type="ChEBI" id="CHEBI:49883"/>
        <note>4Fe-4S-S-AdoMet</note>
    </ligand>
</feature>
<proteinExistence type="inferred from homology"/>
<keyword evidence="6 9" id="KW-0408">Iron</keyword>
<dbReference type="PANTHER" id="PTHR42836">
    <property type="entry name" value="7-CARBOXY-7-DEAZAGUANINE SYNTHASE"/>
    <property type="match status" value="1"/>
</dbReference>
<evidence type="ECO:0000256" key="3">
    <source>
        <dbReference type="ARBA" id="ARBA00022723"/>
    </source>
</evidence>
<dbReference type="Gene3D" id="3.20.20.70">
    <property type="entry name" value="Aldolase class I"/>
    <property type="match status" value="1"/>
</dbReference>
<dbReference type="SUPFAM" id="SSF102114">
    <property type="entry name" value="Radical SAM enzymes"/>
    <property type="match status" value="1"/>
</dbReference>
<evidence type="ECO:0000256" key="1">
    <source>
        <dbReference type="ARBA" id="ARBA00022485"/>
    </source>
</evidence>
<evidence type="ECO:0000313" key="11">
    <source>
        <dbReference type="EMBL" id="TDW18964.1"/>
    </source>
</evidence>
<comment type="cofactor">
    <cofactor evidence="9">
        <name>S-adenosyl-L-methionine</name>
        <dbReference type="ChEBI" id="CHEBI:59789"/>
    </cofactor>
    <text evidence="9">Binds 1 S-adenosyl-L-methionine per subunit.</text>
</comment>
<feature type="binding site" evidence="9">
    <location>
        <begin position="48"/>
        <end position="50"/>
    </location>
    <ligand>
        <name>S-adenosyl-L-methionine</name>
        <dbReference type="ChEBI" id="CHEBI:59789"/>
    </ligand>
</feature>
<feature type="binding site" evidence="9">
    <location>
        <position position="93"/>
    </location>
    <ligand>
        <name>S-adenosyl-L-methionine</name>
        <dbReference type="ChEBI" id="CHEBI:59789"/>
    </ligand>
</feature>
<dbReference type="InterPro" id="IPR013785">
    <property type="entry name" value="Aldolase_TIM"/>
</dbReference>
<dbReference type="OrthoDB" id="9782387at2"/>
<dbReference type="GO" id="GO:1904047">
    <property type="term" value="F:S-adenosyl-L-methionine binding"/>
    <property type="evidence" value="ECO:0007669"/>
    <property type="project" value="UniProtKB-UniRule"/>
</dbReference>
<evidence type="ECO:0000313" key="12">
    <source>
        <dbReference type="Proteomes" id="UP000295447"/>
    </source>
</evidence>
<gene>
    <name evidence="9" type="primary">queE</name>
    <name evidence="11" type="ORF">EV650_5567</name>
</gene>
<dbReference type="PANTHER" id="PTHR42836:SF1">
    <property type="entry name" value="7-CARBOXY-7-DEAZAGUANINE SYNTHASE"/>
    <property type="match status" value="1"/>
</dbReference>
<dbReference type="AlphaFoldDB" id="A0A4V3G7G3"/>
<keyword evidence="12" id="KW-1185">Reference proteome</keyword>
<evidence type="ECO:0000256" key="8">
    <source>
        <dbReference type="ARBA" id="ARBA00023239"/>
    </source>
</evidence>
<comment type="cofactor">
    <cofactor evidence="9">
        <name>[4Fe-4S] cluster</name>
        <dbReference type="ChEBI" id="CHEBI:49883"/>
    </cofactor>
    <text evidence="9">Binds 1 [4Fe-4S] cluster. The cluster is coordinated with 3 cysteines and an exchangeable S-adenosyl-L-methionine.</text>
</comment>
<dbReference type="RefSeq" id="WP_134122716.1">
    <property type="nucleotide sequence ID" value="NZ_SODF01000002.1"/>
</dbReference>
<keyword evidence="2 9" id="KW-0949">S-adenosyl-L-methionine</keyword>
<dbReference type="GO" id="GO:0016840">
    <property type="term" value="F:carbon-nitrogen lyase activity"/>
    <property type="evidence" value="ECO:0007669"/>
    <property type="project" value="UniProtKB-UniRule"/>
</dbReference>
<dbReference type="CDD" id="cd01335">
    <property type="entry name" value="Radical_SAM"/>
    <property type="match status" value="1"/>
</dbReference>
<feature type="binding site" evidence="9">
    <location>
        <position position="31"/>
    </location>
    <ligand>
        <name>[4Fe-4S] cluster</name>
        <dbReference type="ChEBI" id="CHEBI:49883"/>
        <note>4Fe-4S-S-AdoMet</note>
    </ligand>
</feature>
<accession>A0A4V3G7G3</accession>
<feature type="binding site" evidence="9">
    <location>
        <position position="91"/>
    </location>
    <ligand>
        <name>substrate</name>
    </ligand>
</feature>
<feature type="binding site" evidence="9">
    <location>
        <begin position="134"/>
        <end position="136"/>
    </location>
    <ligand>
        <name>S-adenosyl-L-methionine</name>
        <dbReference type="ChEBI" id="CHEBI:59789"/>
    </ligand>
</feature>
<dbReference type="HAMAP" id="MF_00917">
    <property type="entry name" value="QueE"/>
    <property type="match status" value="1"/>
</dbReference>
<dbReference type="Proteomes" id="UP000295447">
    <property type="component" value="Unassembled WGS sequence"/>
</dbReference>
<comment type="function">
    <text evidence="9">Catalyzes the complex heterocyclic radical-mediated conversion of 6-carboxy-5,6,7,8-tetrahydropterin (CPH4) to 7-carboxy-7-deazaguanine (CDG), a step common to the biosynthetic pathways of all 7-deazapurine-containing compounds.</text>
</comment>
<evidence type="ECO:0000256" key="2">
    <source>
        <dbReference type="ARBA" id="ARBA00022691"/>
    </source>
</evidence>
<organism evidence="11 12">
    <name type="scientific">Kribbella kalugense</name>
    <dbReference type="NCBI Taxonomy" id="2512221"/>
    <lineage>
        <taxon>Bacteria</taxon>
        <taxon>Bacillati</taxon>
        <taxon>Actinomycetota</taxon>
        <taxon>Actinomycetes</taxon>
        <taxon>Propionibacteriales</taxon>
        <taxon>Kribbellaceae</taxon>
        <taxon>Kribbella</taxon>
    </lineage>
</organism>
<evidence type="ECO:0000259" key="10">
    <source>
        <dbReference type="PROSITE" id="PS51918"/>
    </source>
</evidence>
<evidence type="ECO:0000256" key="7">
    <source>
        <dbReference type="ARBA" id="ARBA00023014"/>
    </source>
</evidence>
<sequence length="211" mass="23221">MTYKVKEIFYTLQGEGTHAGRPAVFCRFSSCNLWTGLEKDRDRAICKFCDTDFVGTDGEGGGKFRDADSLAEAISSKWPSVSGGRPMVVFTGGEPLLQLDDVAVDALKTRGFYVAVETNGTISPPNGIDWLCVSPKIGSQLVVHRGQELKFVIPQAGVDPISFEHLDFTSFRVQPMDGPDLAVNTELAVKFCMENPRWQLSLQTHKYLGIP</sequence>
<dbReference type="InterPro" id="IPR030977">
    <property type="entry name" value="QueE_Cx14CxxC"/>
</dbReference>
<keyword evidence="7 9" id="KW-0411">Iron-sulfur</keyword>
<dbReference type="GO" id="GO:0008616">
    <property type="term" value="P:tRNA queuosine(34) biosynthetic process"/>
    <property type="evidence" value="ECO:0007669"/>
    <property type="project" value="UniProtKB-UniRule"/>
</dbReference>
<comment type="cofactor">
    <cofactor evidence="9">
        <name>Mg(2+)</name>
        <dbReference type="ChEBI" id="CHEBI:18420"/>
    </cofactor>
</comment>
<feature type="binding site" evidence="9">
    <location>
        <begin position="12"/>
        <end position="14"/>
    </location>
    <ligand>
        <name>substrate</name>
    </ligand>
</feature>
<keyword evidence="4 9" id="KW-0671">Queuosine biosynthesis</keyword>